<protein>
    <submittedName>
        <fullName evidence="2">Uncharacterized protein</fullName>
    </submittedName>
</protein>
<evidence type="ECO:0000313" key="3">
    <source>
        <dbReference type="Proteomes" id="UP000267804"/>
    </source>
</evidence>
<dbReference type="KEGG" id="mtua:CSH63_01110"/>
<dbReference type="AlphaFoldDB" id="A0A386WDI2"/>
<name>A0A386WDI2_9ACTN</name>
<evidence type="ECO:0000256" key="1">
    <source>
        <dbReference type="SAM" id="MobiDB-lite"/>
    </source>
</evidence>
<organism evidence="2 3">
    <name type="scientific">Micromonospora tulbaghiae</name>
    <dbReference type="NCBI Taxonomy" id="479978"/>
    <lineage>
        <taxon>Bacteria</taxon>
        <taxon>Bacillati</taxon>
        <taxon>Actinomycetota</taxon>
        <taxon>Actinomycetes</taxon>
        <taxon>Micromonosporales</taxon>
        <taxon>Micromonosporaceae</taxon>
        <taxon>Micromonospora</taxon>
    </lineage>
</organism>
<feature type="compositionally biased region" description="Low complexity" evidence="1">
    <location>
        <begin position="1"/>
        <end position="32"/>
    </location>
</feature>
<feature type="region of interest" description="Disordered" evidence="1">
    <location>
        <begin position="1"/>
        <end position="67"/>
    </location>
</feature>
<gene>
    <name evidence="2" type="ORF">CSH63_01110</name>
</gene>
<sequence>MATTTRTRKTAAATPAQAETAPKAAPAAPAQRTRTRKAKAAPAQPETPAQAAAAAAPAADKPAPTPRLNQAEMVLAFLTAHPDEDFGPAAVSKAITPNGRKPLGVRDCLARLARDGKVTQTADKPLRYRITAA</sequence>
<evidence type="ECO:0000313" key="2">
    <source>
        <dbReference type="EMBL" id="AYF26083.1"/>
    </source>
</evidence>
<feature type="compositionally biased region" description="Low complexity" evidence="1">
    <location>
        <begin position="40"/>
        <end position="62"/>
    </location>
</feature>
<accession>A0A386WDI2</accession>
<reference evidence="2 3" key="1">
    <citation type="submission" date="2017-10" db="EMBL/GenBank/DDBJ databases">
        <title>Integration of genomic and chemical information greatly accelerates assignment of the full stereostructure of myelolactone, a potent inhibitor of myeloma from a marine-derived Micromonospora.</title>
        <authorList>
            <person name="Kim M.C."/>
            <person name="Machado H."/>
            <person name="Jensen P.R."/>
            <person name="Fenical W."/>
        </authorList>
    </citation>
    <scope>NUCLEOTIDE SEQUENCE [LARGE SCALE GENOMIC DNA]</scope>
    <source>
        <strain evidence="2 3">CNY-010</strain>
    </source>
</reference>
<dbReference type="RefSeq" id="WP_120568644.1">
    <property type="nucleotide sequence ID" value="NZ_CP024087.1"/>
</dbReference>
<dbReference type="Proteomes" id="UP000267804">
    <property type="component" value="Chromosome"/>
</dbReference>
<dbReference type="EMBL" id="CP024087">
    <property type="protein sequence ID" value="AYF26083.1"/>
    <property type="molecule type" value="Genomic_DNA"/>
</dbReference>
<proteinExistence type="predicted"/>